<dbReference type="EMBL" id="BMCH01000007">
    <property type="protein sequence ID" value="GGC38436.1"/>
    <property type="molecule type" value="Genomic_DNA"/>
</dbReference>
<proteinExistence type="predicted"/>
<dbReference type="Proteomes" id="UP000637769">
    <property type="component" value="Unassembled WGS sequence"/>
</dbReference>
<name>A0ABQ1MCG3_9PROT</name>
<accession>A0ABQ1MCG3</accession>
<evidence type="ECO:0000313" key="2">
    <source>
        <dbReference type="Proteomes" id="UP000637769"/>
    </source>
</evidence>
<dbReference type="SUPFAM" id="SSF53756">
    <property type="entry name" value="UDP-Glycosyltransferase/glycogen phosphorylase"/>
    <property type="match status" value="1"/>
</dbReference>
<reference evidence="2" key="1">
    <citation type="journal article" date="2019" name="Int. J. Syst. Evol. Microbiol.">
        <title>The Global Catalogue of Microorganisms (GCM) 10K type strain sequencing project: providing services to taxonomists for standard genome sequencing and annotation.</title>
        <authorList>
            <consortium name="The Broad Institute Genomics Platform"/>
            <consortium name="The Broad Institute Genome Sequencing Center for Infectious Disease"/>
            <person name="Wu L."/>
            <person name="Ma J."/>
        </authorList>
    </citation>
    <scope>NUCLEOTIDE SEQUENCE [LARGE SCALE GENOMIC DNA]</scope>
    <source>
        <strain evidence="2">CCM 7132</strain>
    </source>
</reference>
<comment type="caution">
    <text evidence="1">The sequence shown here is derived from an EMBL/GenBank/DDBJ whole genome shotgun (WGS) entry which is preliminary data.</text>
</comment>
<keyword evidence="2" id="KW-1185">Reference proteome</keyword>
<dbReference type="RefSeq" id="WP_188427157.1">
    <property type="nucleotide sequence ID" value="NZ_BMCH01000007.1"/>
</dbReference>
<evidence type="ECO:0000313" key="1">
    <source>
        <dbReference type="EMBL" id="GGC38436.1"/>
    </source>
</evidence>
<dbReference type="InterPro" id="IPR043148">
    <property type="entry name" value="TagF_C"/>
</dbReference>
<organism evidence="1 2">
    <name type="scientific">Asaia siamensis</name>
    <dbReference type="NCBI Taxonomy" id="110479"/>
    <lineage>
        <taxon>Bacteria</taxon>
        <taxon>Pseudomonadati</taxon>
        <taxon>Pseudomonadota</taxon>
        <taxon>Alphaproteobacteria</taxon>
        <taxon>Acetobacterales</taxon>
        <taxon>Acetobacteraceae</taxon>
        <taxon>Asaia</taxon>
    </lineage>
</organism>
<gene>
    <name evidence="1" type="ORF">GCM10007207_24960</name>
</gene>
<protein>
    <recommendedName>
        <fullName evidence="3">CDP-Glycerol:Poly(Glycerophosphate) glycerophosphotransferase</fullName>
    </recommendedName>
</protein>
<dbReference type="Gene3D" id="3.40.50.12580">
    <property type="match status" value="1"/>
</dbReference>
<sequence length="519" mass="59728">MKFSNRCFSLYNLSGNLLSSVVRLTDDHKIDGIDHKAGNKWLFEYNCLKFYREDVLYILFNNRIEHDNVSIFIGKSLDGDNPSSYILVENQEKKDYLAEVRTSVDSVKALMTQMNDTLGVGVRSGKRHGSVRKIVFLVHNIATWDSLSDVYQHLMEAPDFDAVVITINRRFPGEDKFGHEPETHLALLNKGIPHIRFGGPDHDENLRLLKFISPDGIFRQSPWDYDIPPEFHVNKLDFSNLFYIPYFGYNIVERFTPDPNERDFQADQDLHRACRLVFCESDITREIMTEKNCRGGDHFVATGHPKLEKLLGCKNNPKWPFPKLEEKNKARIIWAPHHSIKNDWLSFGIFPSVYNDMLAWVKSDQDIEIVLKPHPALFALLTGTGLMTGEQLKIFLDEWNGQENATIVEDSDYGSLMLASDIMLTDGISFLSEYMLFPEKPLIFMENPDHAPFNKVGKIIESACYIVRNVEETRHLLGEITKDGQDCKKSEREKVKDILLPFETGAAERIVDRLRACFE</sequence>
<evidence type="ECO:0008006" key="3">
    <source>
        <dbReference type="Google" id="ProtNLM"/>
    </source>
</evidence>